<dbReference type="AlphaFoldDB" id="A0A8S1INX6"/>
<dbReference type="EMBL" id="CAJHUC010000479">
    <property type="protein sequence ID" value="CAD7696444.1"/>
    <property type="molecule type" value="Genomic_DNA"/>
</dbReference>
<accession>A0A8S1INX6</accession>
<dbReference type="Proteomes" id="UP000708148">
    <property type="component" value="Unassembled WGS sequence"/>
</dbReference>
<proteinExistence type="predicted"/>
<evidence type="ECO:0000313" key="4">
    <source>
        <dbReference type="Proteomes" id="UP000708148"/>
    </source>
</evidence>
<evidence type="ECO:0000256" key="2">
    <source>
        <dbReference type="SAM" id="MobiDB-lite"/>
    </source>
</evidence>
<organism evidence="3 4">
    <name type="scientific">Ostreobium quekettii</name>
    <dbReference type="NCBI Taxonomy" id="121088"/>
    <lineage>
        <taxon>Eukaryota</taxon>
        <taxon>Viridiplantae</taxon>
        <taxon>Chlorophyta</taxon>
        <taxon>core chlorophytes</taxon>
        <taxon>Ulvophyceae</taxon>
        <taxon>TCBD clade</taxon>
        <taxon>Bryopsidales</taxon>
        <taxon>Ostreobineae</taxon>
        <taxon>Ostreobiaceae</taxon>
        <taxon>Ostreobium</taxon>
    </lineage>
</organism>
<comment type="caution">
    <text evidence="3">The sequence shown here is derived from an EMBL/GenBank/DDBJ whole genome shotgun (WGS) entry which is preliminary data.</text>
</comment>
<evidence type="ECO:0000256" key="1">
    <source>
        <dbReference type="SAM" id="Coils"/>
    </source>
</evidence>
<gene>
    <name evidence="3" type="ORF">OSTQU699_LOCUS1805</name>
</gene>
<keyword evidence="1" id="KW-0175">Coiled coil</keyword>
<sequence>MSRSILKKIYRRNVQLEKELEVAKSNTSEGMRSAIRPEVSTCTGYIESSHNDGSSESRTGGNSDEGDKSLDTSAQMANGSLERLQAALDASRRRGALLEANIITMTEKYQKGHQLKTLRETEEKAALYRHMYERAKKQLTDILNRRVDAFRRSQAGSKDVKMLVAQLKQRLRQEMEERDAESAIHSTQLYDLEKEISDLTVDRSMLQTRVGELQEELRRRGRLDGDIEACVRDMVDRLKALERENKVLKAQGE</sequence>
<protein>
    <submittedName>
        <fullName evidence="3">Uncharacterized protein</fullName>
    </submittedName>
</protein>
<reference evidence="3" key="1">
    <citation type="submission" date="2020-12" db="EMBL/GenBank/DDBJ databases">
        <authorList>
            <person name="Iha C."/>
        </authorList>
    </citation>
    <scope>NUCLEOTIDE SEQUENCE</scope>
</reference>
<feature type="region of interest" description="Disordered" evidence="2">
    <location>
        <begin position="44"/>
        <end position="72"/>
    </location>
</feature>
<name>A0A8S1INX6_9CHLO</name>
<feature type="coiled-coil region" evidence="1">
    <location>
        <begin position="74"/>
        <end position="184"/>
    </location>
</feature>
<evidence type="ECO:0000313" key="3">
    <source>
        <dbReference type="EMBL" id="CAD7696444.1"/>
    </source>
</evidence>
<keyword evidence="4" id="KW-1185">Reference proteome</keyword>
<dbReference type="OrthoDB" id="535555at2759"/>